<comment type="caution">
    <text evidence="7">The sequence shown here is derived from an EMBL/GenBank/DDBJ whole genome shotgun (WGS) entry which is preliminary data.</text>
</comment>
<evidence type="ECO:0000259" key="6">
    <source>
        <dbReference type="PROSITE" id="PS50937"/>
    </source>
</evidence>
<dbReference type="PRINTS" id="PR00040">
    <property type="entry name" value="HTHMERR"/>
</dbReference>
<gene>
    <name evidence="7" type="ORF">GCM10009675_10130</name>
</gene>
<dbReference type="RefSeq" id="WP_253859359.1">
    <property type="nucleotide sequence ID" value="NZ_BAAALM010000004.1"/>
</dbReference>
<organism evidence="7 8">
    <name type="scientific">Prauserella alba</name>
    <dbReference type="NCBI Taxonomy" id="176898"/>
    <lineage>
        <taxon>Bacteria</taxon>
        <taxon>Bacillati</taxon>
        <taxon>Actinomycetota</taxon>
        <taxon>Actinomycetes</taxon>
        <taxon>Pseudonocardiales</taxon>
        <taxon>Pseudonocardiaceae</taxon>
        <taxon>Prauserella</taxon>
    </lineage>
</organism>
<dbReference type="SUPFAM" id="SSF46955">
    <property type="entry name" value="Putative DNA-binding domain"/>
    <property type="match status" value="2"/>
</dbReference>
<keyword evidence="3" id="KW-0238">DNA-binding</keyword>
<dbReference type="PROSITE" id="PS50937">
    <property type="entry name" value="HTH_MERR_2"/>
    <property type="match status" value="2"/>
</dbReference>
<proteinExistence type="predicted"/>
<evidence type="ECO:0000256" key="5">
    <source>
        <dbReference type="SAM" id="MobiDB-lite"/>
    </source>
</evidence>
<reference evidence="8" key="1">
    <citation type="journal article" date="2019" name="Int. J. Syst. Evol. Microbiol.">
        <title>The Global Catalogue of Microorganisms (GCM) 10K type strain sequencing project: providing services to taxonomists for standard genome sequencing and annotation.</title>
        <authorList>
            <consortium name="The Broad Institute Genomics Platform"/>
            <consortium name="The Broad Institute Genome Sequencing Center for Infectious Disease"/>
            <person name="Wu L."/>
            <person name="Ma J."/>
        </authorList>
    </citation>
    <scope>NUCLEOTIDE SEQUENCE [LARGE SCALE GENOMIC DNA]</scope>
    <source>
        <strain evidence="8">JCM 13022</strain>
    </source>
</reference>
<dbReference type="PANTHER" id="PTHR30204">
    <property type="entry name" value="REDOX-CYCLING DRUG-SENSING TRANSCRIPTIONAL ACTIVATOR SOXR"/>
    <property type="match status" value="1"/>
</dbReference>
<dbReference type="EMBL" id="BAAALM010000004">
    <property type="protein sequence ID" value="GAA1196902.1"/>
    <property type="molecule type" value="Genomic_DNA"/>
</dbReference>
<keyword evidence="8" id="KW-1185">Reference proteome</keyword>
<evidence type="ECO:0000256" key="1">
    <source>
        <dbReference type="ARBA" id="ARBA00022491"/>
    </source>
</evidence>
<dbReference type="PANTHER" id="PTHR30204:SF69">
    <property type="entry name" value="MERR-FAMILY TRANSCRIPTIONAL REGULATOR"/>
    <property type="match status" value="1"/>
</dbReference>
<dbReference type="SMART" id="SM00422">
    <property type="entry name" value="HTH_MERR"/>
    <property type="match status" value="2"/>
</dbReference>
<name>A0ABP4FRF2_9PSEU</name>
<evidence type="ECO:0000313" key="8">
    <source>
        <dbReference type="Proteomes" id="UP001500467"/>
    </source>
</evidence>
<dbReference type="Pfam" id="PF13411">
    <property type="entry name" value="MerR_1"/>
    <property type="match status" value="2"/>
</dbReference>
<evidence type="ECO:0000256" key="3">
    <source>
        <dbReference type="ARBA" id="ARBA00023125"/>
    </source>
</evidence>
<dbReference type="InterPro" id="IPR000551">
    <property type="entry name" value="MerR-type_HTH_dom"/>
</dbReference>
<keyword evidence="1" id="KW-0678">Repressor</keyword>
<protein>
    <recommendedName>
        <fullName evidence="6">HTH merR-type domain-containing protein</fullName>
    </recommendedName>
</protein>
<dbReference type="InterPro" id="IPR009061">
    <property type="entry name" value="DNA-bd_dom_put_sf"/>
</dbReference>
<feature type="compositionally biased region" description="Acidic residues" evidence="5">
    <location>
        <begin position="120"/>
        <end position="137"/>
    </location>
</feature>
<accession>A0ABP4FRF2</accession>
<dbReference type="InterPro" id="IPR047057">
    <property type="entry name" value="MerR_fam"/>
</dbReference>
<evidence type="ECO:0000256" key="4">
    <source>
        <dbReference type="ARBA" id="ARBA00023163"/>
    </source>
</evidence>
<feature type="domain" description="HTH merR-type" evidence="6">
    <location>
        <begin position="150"/>
        <end position="219"/>
    </location>
</feature>
<sequence>MEGSTTGGRPLTTAALASATGYSPQQVRDLERLGVIPPATRAPNNYRRFADRHVVALRAYRGLADAIGPVAARRTLREVRTLPLDRAAAVVGALHVDLTRLRNQALDAIAALRAIRTETDPQEDETSPDTESVDAESTDTRSPDARSPDAMSIGVLAEALGVRTSTLRFWEREGLLLPERVTSYGARRYPQQVIREARIAAALRTAGYGIPAVRDTLDAVRELGDVDAPIEALQERLTDIARRTIALVAAGADVAALLGDTERG</sequence>
<evidence type="ECO:0000313" key="7">
    <source>
        <dbReference type="EMBL" id="GAA1196902.1"/>
    </source>
</evidence>
<keyword evidence="2" id="KW-0805">Transcription regulation</keyword>
<keyword evidence="4" id="KW-0804">Transcription</keyword>
<feature type="compositionally biased region" description="Basic and acidic residues" evidence="5">
    <location>
        <begin position="138"/>
        <end position="147"/>
    </location>
</feature>
<dbReference type="Proteomes" id="UP001500467">
    <property type="component" value="Unassembled WGS sequence"/>
</dbReference>
<feature type="region of interest" description="Disordered" evidence="5">
    <location>
        <begin position="117"/>
        <end position="148"/>
    </location>
</feature>
<feature type="domain" description="HTH merR-type" evidence="6">
    <location>
        <begin position="10"/>
        <end position="58"/>
    </location>
</feature>
<dbReference type="Gene3D" id="1.10.1660.10">
    <property type="match status" value="2"/>
</dbReference>
<evidence type="ECO:0000256" key="2">
    <source>
        <dbReference type="ARBA" id="ARBA00023015"/>
    </source>
</evidence>